<keyword evidence="4" id="KW-0804">Transcription</keyword>
<keyword evidence="3" id="KW-0238">DNA-binding</keyword>
<keyword evidence="1" id="KW-0678">Repressor</keyword>
<keyword evidence="2" id="KW-0805">Transcription regulation</keyword>
<dbReference type="Pfam" id="PF13411">
    <property type="entry name" value="MerR_1"/>
    <property type="match status" value="1"/>
</dbReference>
<dbReference type="GO" id="GO:0046872">
    <property type="term" value="F:metal ion binding"/>
    <property type="evidence" value="ECO:0007669"/>
    <property type="project" value="InterPro"/>
</dbReference>
<evidence type="ECO:0000313" key="7">
    <source>
        <dbReference type="Proteomes" id="UP000031246"/>
    </source>
</evidence>
<dbReference type="InterPro" id="IPR047057">
    <property type="entry name" value="MerR_fam"/>
</dbReference>
<reference evidence="6 7" key="1">
    <citation type="submission" date="2014-10" db="EMBL/GenBank/DDBJ databases">
        <title>Pedobacter Kyungheensis.</title>
        <authorList>
            <person name="Anderson B.M."/>
            <person name="Newman J.D."/>
        </authorList>
    </citation>
    <scope>NUCLEOTIDE SEQUENCE [LARGE SCALE GENOMIC DNA]</scope>
    <source>
        <strain evidence="6 7">KACC 16221</strain>
    </source>
</reference>
<dbReference type="AlphaFoldDB" id="A0A0C1DE11"/>
<dbReference type="CDD" id="cd01104">
    <property type="entry name" value="HTH_MlrA-CarA"/>
    <property type="match status" value="1"/>
</dbReference>
<organism evidence="6 7">
    <name type="scientific">Pedobacter kyungheensis</name>
    <dbReference type="NCBI Taxonomy" id="1069985"/>
    <lineage>
        <taxon>Bacteria</taxon>
        <taxon>Pseudomonadati</taxon>
        <taxon>Bacteroidota</taxon>
        <taxon>Sphingobacteriia</taxon>
        <taxon>Sphingobacteriales</taxon>
        <taxon>Sphingobacteriaceae</taxon>
        <taxon>Pedobacter</taxon>
    </lineage>
</organism>
<feature type="domain" description="HTH merR-type" evidence="5">
    <location>
        <begin position="2"/>
        <end position="71"/>
    </location>
</feature>
<evidence type="ECO:0000259" key="5">
    <source>
        <dbReference type="PROSITE" id="PS50937"/>
    </source>
</evidence>
<name>A0A0C1DE11_9SPHI</name>
<dbReference type="PROSITE" id="PS50937">
    <property type="entry name" value="HTH_MERR_2"/>
    <property type="match status" value="1"/>
</dbReference>
<gene>
    <name evidence="6" type="ORF">OC25_04955</name>
</gene>
<dbReference type="InterPro" id="IPR000551">
    <property type="entry name" value="MerR-type_HTH_dom"/>
</dbReference>
<dbReference type="Gene3D" id="1.10.1660.10">
    <property type="match status" value="1"/>
</dbReference>
<evidence type="ECO:0000256" key="4">
    <source>
        <dbReference type="ARBA" id="ARBA00023163"/>
    </source>
</evidence>
<dbReference type="Gene3D" id="3.40.50.280">
    <property type="entry name" value="Cobalamin-binding domain"/>
    <property type="match status" value="1"/>
</dbReference>
<proteinExistence type="predicted"/>
<dbReference type="PANTHER" id="PTHR30204:SF69">
    <property type="entry name" value="MERR-FAMILY TRANSCRIPTIONAL REGULATOR"/>
    <property type="match status" value="1"/>
</dbReference>
<sequence>MTYSISDLEQLSGIYAHTIRIWERRYGALSPARSQGNTRLYDDNQLRRLLNIVSLIKSGLKISKICSFSDSEMNQLLDQELTHVTEDEYSEYTVSQLVRHGIAFDEFAFNRLLAECIDTLGLSACYRKVIYPLLVRLGLMWRKDDICPAHEHFLSNIIRQKIFAHIDNLPVQQRKGPKWLLFLPECEDHDIGLLFASYLLRIYHQEVIFLGSKVPLDAIAKVYPALNVDHVLLFMVKTQSAIKNQLYINQLSAICASAQIHLAGNNQMIDKLKNMSHINRFKTLEEFEQSIQFQSLYERNF</sequence>
<dbReference type="GO" id="GO:0003700">
    <property type="term" value="F:DNA-binding transcription factor activity"/>
    <property type="evidence" value="ECO:0007669"/>
    <property type="project" value="InterPro"/>
</dbReference>
<dbReference type="EMBL" id="JSYN01000004">
    <property type="protein sequence ID" value="KIA95901.1"/>
    <property type="molecule type" value="Genomic_DNA"/>
</dbReference>
<accession>A0A0C1DE11</accession>
<dbReference type="SMART" id="SM00422">
    <property type="entry name" value="HTH_MERR"/>
    <property type="match status" value="1"/>
</dbReference>
<dbReference type="InterPro" id="IPR036724">
    <property type="entry name" value="Cobalamin-bd_sf"/>
</dbReference>
<evidence type="ECO:0000256" key="2">
    <source>
        <dbReference type="ARBA" id="ARBA00023015"/>
    </source>
</evidence>
<dbReference type="PANTHER" id="PTHR30204">
    <property type="entry name" value="REDOX-CYCLING DRUG-SENSING TRANSCRIPTIONAL ACTIVATOR SOXR"/>
    <property type="match status" value="1"/>
</dbReference>
<keyword evidence="7" id="KW-1185">Reference proteome</keyword>
<evidence type="ECO:0000313" key="6">
    <source>
        <dbReference type="EMBL" id="KIA95901.1"/>
    </source>
</evidence>
<dbReference type="SUPFAM" id="SSF46955">
    <property type="entry name" value="Putative DNA-binding domain"/>
    <property type="match status" value="1"/>
</dbReference>
<dbReference type="InterPro" id="IPR009061">
    <property type="entry name" value="DNA-bd_dom_put_sf"/>
</dbReference>
<dbReference type="GO" id="GO:0031419">
    <property type="term" value="F:cobalamin binding"/>
    <property type="evidence" value="ECO:0007669"/>
    <property type="project" value="InterPro"/>
</dbReference>
<evidence type="ECO:0000256" key="3">
    <source>
        <dbReference type="ARBA" id="ARBA00023125"/>
    </source>
</evidence>
<comment type="caution">
    <text evidence="6">The sequence shown here is derived from an EMBL/GenBank/DDBJ whole genome shotgun (WGS) entry which is preliminary data.</text>
</comment>
<dbReference type="GO" id="GO:0003677">
    <property type="term" value="F:DNA binding"/>
    <property type="evidence" value="ECO:0007669"/>
    <property type="project" value="UniProtKB-KW"/>
</dbReference>
<dbReference type="RefSeq" id="WP_039472408.1">
    <property type="nucleotide sequence ID" value="NZ_JSYN01000004.1"/>
</dbReference>
<protein>
    <submittedName>
        <fullName evidence="6">MerR family transcriptional regulator</fullName>
    </submittedName>
</protein>
<dbReference type="Pfam" id="PF02607">
    <property type="entry name" value="B12-binding_2"/>
    <property type="match status" value="1"/>
</dbReference>
<dbReference type="OrthoDB" id="9800334at2"/>
<evidence type="ECO:0000256" key="1">
    <source>
        <dbReference type="ARBA" id="ARBA00022491"/>
    </source>
</evidence>
<dbReference type="SUPFAM" id="SSF52242">
    <property type="entry name" value="Cobalamin (vitamin B12)-binding domain"/>
    <property type="match status" value="1"/>
</dbReference>
<dbReference type="Gene3D" id="1.10.1240.10">
    <property type="entry name" value="Methionine synthase domain"/>
    <property type="match status" value="1"/>
</dbReference>
<dbReference type="InterPro" id="IPR003759">
    <property type="entry name" value="Cbl-bd_cap"/>
</dbReference>
<dbReference type="Proteomes" id="UP000031246">
    <property type="component" value="Unassembled WGS sequence"/>
</dbReference>
<dbReference type="InterPro" id="IPR036594">
    <property type="entry name" value="Meth_synthase_dom"/>
</dbReference>